<feature type="domain" description="RING-type" evidence="7">
    <location>
        <begin position="397"/>
        <end position="443"/>
    </location>
</feature>
<keyword evidence="10" id="KW-1185">Reference proteome</keyword>
<protein>
    <recommendedName>
        <fullName evidence="11">Calcium-independent phospholipase A2-gamma</fullName>
    </recommendedName>
</protein>
<feature type="short sequence motif" description="GXSXG" evidence="6">
    <location>
        <begin position="498"/>
        <end position="502"/>
    </location>
</feature>
<sequence length="918" mass="102674">MAAWLDLVKENEAWDLVVTNRLEQLVQELPNPKYQYPSLLYFSGNPNRKKALRALFPYNNITRKGPAGLIRLHLSTKTAHTQNPILFAESGLCLEKSLGDSKWLKNSTTKHQTFSLAGADGTLTPARLQQEVKRQLVLPWTQILCLFLDSVPEIQAATNLLQRPRRQLTIGNEVVPAPTQIVIVLINSQHATKAFAQECAQLQKLTDVGTVTILDLRPRRGLSDSVVFEPLQTLVVKQLSIVQAEQMSNCRRFSASHLSAFWSTRVQGAPPFDLLARARRDYVRNETMDDCLREVTQTSIGYSKEDFDDLVASAFLMDAYPPQMHGFSPTVVFAALYEKRCLSIWDNEFKYHIAGVSSRFVHHFAQLSALKTSAAIRKETLCRLYRQWGGLRSTTTCLVCLCRPPEHMLPCKHAICDTCVVIFGKPSRLGEYHFEIAQCPICEEKSDVTVCQPPPTKPPVILSLDGGGVRGLIQLGLLRALESRIGIPIASLPDLCIGTSVGALTAIDVFLNQSSVTQCFDAFPHLARNIFCHSSETPILRCIRWFASAFNLTTDGLYDSERLSQTLKAAVNPSRRMFDVATANPAGCRIAIIASRTSDSKACVLANYRGTSPRSTNTAYEFLTPHNDRQNPSLLDAYFQPKELPGLSLQDGGVRANNPLAIALRESSIIWPMAKRHDLLLSGPLPRLFRAMMSSPSMDGKQGFLEALNYLPHLSTPDIFRLDQAIDGTLPELDDVYSLEAMSNMDLAVPAELVRTILASAIFFFELDETPIEGNASFHCRGSVLCSRPNPAEILQRVLVQFPGARFKSGQDLDLGSIDLVDICQFCGYFRKRVDFRVTSLDEMVTIEIANDTFRERIGGFPKSAQEFLDKQKAYAQFGRADHQDQEWPPQRSCYCYRGSKRLVHFLEPALGQKRRRL</sequence>
<dbReference type="EMBL" id="JAPVEB010000004">
    <property type="protein sequence ID" value="KAJ5264547.1"/>
    <property type="molecule type" value="Genomic_DNA"/>
</dbReference>
<evidence type="ECO:0000256" key="5">
    <source>
        <dbReference type="PROSITE-ProRule" id="PRU00175"/>
    </source>
</evidence>
<comment type="caution">
    <text evidence="9">The sequence shown here is derived from an EMBL/GenBank/DDBJ whole genome shotgun (WGS) entry which is preliminary data.</text>
</comment>
<dbReference type="PROSITE" id="PS00518">
    <property type="entry name" value="ZF_RING_1"/>
    <property type="match status" value="1"/>
</dbReference>
<feature type="short sequence motif" description="GXGXXG" evidence="6">
    <location>
        <begin position="466"/>
        <end position="471"/>
    </location>
</feature>
<dbReference type="Gene3D" id="3.30.40.10">
    <property type="entry name" value="Zinc/RING finger domain, C3HC4 (zinc finger)"/>
    <property type="match status" value="1"/>
</dbReference>
<feature type="active site" description="Proton acceptor" evidence="6">
    <location>
        <position position="651"/>
    </location>
</feature>
<dbReference type="InterPro" id="IPR002641">
    <property type="entry name" value="PNPLA_dom"/>
</dbReference>
<keyword evidence="6" id="KW-0442">Lipid degradation</keyword>
<dbReference type="PROSITE" id="PS50089">
    <property type="entry name" value="ZF_RING_2"/>
    <property type="match status" value="1"/>
</dbReference>
<dbReference type="InterPro" id="IPR016035">
    <property type="entry name" value="Acyl_Trfase/lysoPLipase"/>
</dbReference>
<dbReference type="InterPro" id="IPR013083">
    <property type="entry name" value="Znf_RING/FYVE/PHD"/>
</dbReference>
<dbReference type="SUPFAM" id="SSF52151">
    <property type="entry name" value="FabD/lysophospholipase-like"/>
    <property type="match status" value="1"/>
</dbReference>
<reference evidence="9 10" key="1">
    <citation type="journal article" date="2023" name="IMA Fungus">
        <title>Comparative genomic study of the Penicillium genus elucidates a diverse pangenome and 15 lateral gene transfer events.</title>
        <authorList>
            <person name="Petersen C."/>
            <person name="Sorensen T."/>
            <person name="Nielsen M.R."/>
            <person name="Sondergaard T.E."/>
            <person name="Sorensen J.L."/>
            <person name="Fitzpatrick D.A."/>
            <person name="Frisvad J.C."/>
            <person name="Nielsen K.L."/>
        </authorList>
    </citation>
    <scope>NUCLEOTIDE SEQUENCE [LARGE SCALE GENOMIC DNA]</scope>
    <source>
        <strain evidence="9 10">IBT 3361</strain>
    </source>
</reference>
<proteinExistence type="predicted"/>
<feature type="active site" description="Nucleophile" evidence="6">
    <location>
        <position position="500"/>
    </location>
</feature>
<dbReference type="PANTHER" id="PTHR24185">
    <property type="entry name" value="CALCIUM-INDEPENDENT PHOSPHOLIPASE A2-GAMMA"/>
    <property type="match status" value="1"/>
</dbReference>
<keyword evidence="2 5" id="KW-0863">Zinc-finger</keyword>
<dbReference type="PANTHER" id="PTHR24185:SF8">
    <property type="entry name" value="PNPLA DOMAIN-CONTAINING PROTEIN"/>
    <property type="match status" value="1"/>
</dbReference>
<keyword evidence="6" id="KW-0378">Hydrolase</keyword>
<evidence type="ECO:0000259" key="7">
    <source>
        <dbReference type="PROSITE" id="PS50089"/>
    </source>
</evidence>
<name>A0ABQ8WD46_PENCH</name>
<dbReference type="PROSITE" id="PS51635">
    <property type="entry name" value="PNPLA"/>
    <property type="match status" value="1"/>
</dbReference>
<keyword evidence="3" id="KW-0862">Zinc</keyword>
<dbReference type="Gene3D" id="3.40.1090.10">
    <property type="entry name" value="Cytosolic phospholipase A2 catalytic domain"/>
    <property type="match status" value="1"/>
</dbReference>
<evidence type="ECO:0000256" key="2">
    <source>
        <dbReference type="ARBA" id="ARBA00022771"/>
    </source>
</evidence>
<evidence type="ECO:0000256" key="6">
    <source>
        <dbReference type="PROSITE-ProRule" id="PRU01161"/>
    </source>
</evidence>
<keyword evidence="4 6" id="KW-0443">Lipid metabolism</keyword>
<evidence type="ECO:0008006" key="11">
    <source>
        <dbReference type="Google" id="ProtNLM"/>
    </source>
</evidence>
<organism evidence="9 10">
    <name type="scientific">Penicillium chrysogenum</name>
    <name type="common">Penicillium notatum</name>
    <dbReference type="NCBI Taxonomy" id="5076"/>
    <lineage>
        <taxon>Eukaryota</taxon>
        <taxon>Fungi</taxon>
        <taxon>Dikarya</taxon>
        <taxon>Ascomycota</taxon>
        <taxon>Pezizomycotina</taxon>
        <taxon>Eurotiomycetes</taxon>
        <taxon>Eurotiomycetidae</taxon>
        <taxon>Eurotiales</taxon>
        <taxon>Aspergillaceae</taxon>
        <taxon>Penicillium</taxon>
        <taxon>Penicillium chrysogenum species complex</taxon>
    </lineage>
</organism>
<evidence type="ECO:0000256" key="1">
    <source>
        <dbReference type="ARBA" id="ARBA00022723"/>
    </source>
</evidence>
<feature type="domain" description="PNPLA" evidence="8">
    <location>
        <begin position="462"/>
        <end position="664"/>
    </location>
</feature>
<evidence type="ECO:0000256" key="4">
    <source>
        <dbReference type="ARBA" id="ARBA00023098"/>
    </source>
</evidence>
<dbReference type="Pfam" id="PF01734">
    <property type="entry name" value="Patatin"/>
    <property type="match status" value="1"/>
</dbReference>
<evidence type="ECO:0000256" key="3">
    <source>
        <dbReference type="ARBA" id="ARBA00022833"/>
    </source>
</evidence>
<evidence type="ECO:0000313" key="9">
    <source>
        <dbReference type="EMBL" id="KAJ5264547.1"/>
    </source>
</evidence>
<evidence type="ECO:0000313" key="10">
    <source>
        <dbReference type="Proteomes" id="UP001220256"/>
    </source>
</evidence>
<gene>
    <name evidence="9" type="ORF">N7505_007340</name>
</gene>
<dbReference type="CDD" id="cd07199">
    <property type="entry name" value="Pat17_PNPLA8_PNPLA9_like"/>
    <property type="match status" value="1"/>
</dbReference>
<evidence type="ECO:0000259" key="8">
    <source>
        <dbReference type="PROSITE" id="PS51635"/>
    </source>
</evidence>
<accession>A0ABQ8WD46</accession>
<dbReference type="Proteomes" id="UP001220256">
    <property type="component" value="Unassembled WGS sequence"/>
</dbReference>
<keyword evidence="1" id="KW-0479">Metal-binding</keyword>
<dbReference type="InterPro" id="IPR001841">
    <property type="entry name" value="Znf_RING"/>
</dbReference>
<feature type="short sequence motif" description="DGA/G" evidence="6">
    <location>
        <begin position="651"/>
        <end position="653"/>
    </location>
</feature>
<dbReference type="InterPro" id="IPR017907">
    <property type="entry name" value="Znf_RING_CS"/>
</dbReference>